<evidence type="ECO:0000313" key="2">
    <source>
        <dbReference type="Proteomes" id="UP001497680"/>
    </source>
</evidence>
<comment type="caution">
    <text evidence="1">The sequence shown here is derived from an EMBL/GenBank/DDBJ whole genome shotgun (WGS) entry which is preliminary data.</text>
</comment>
<sequence>MHEDLSPPLSASLSPESLSDDDNSIPSESHEGPGALLSGQSEAEVEDTLAEDLQIQDADSDIIHAREYQLEMFEESLKRNIIVAMETGTGKTQVAVLRIQAELAKPGNEKITWFLAPTIALCEQQFKVLKSQIRAVQIKILFGEDGIETWSDVATWNKFLKNVRVVVSTYQVLLEAVSHAFVRLERLSLLVFDEAHNCRGKHPGSKIMDLYRKNQAAGLPIPSILGLTASPIMSSKLDALEDIERTLDAVCRSPTIHREELRSIANQPNMHCVSYSLPSGIPITSTMESLSRVYFGLDIYQDPYIIRRRADNSERSRVELLKALKKRSTYVTQQMQSLWRRSGEIQRELGSWAADYYIFVAIIQFLDSVQENNEWFREWAFEEKQYLANALRTVQISKPEPFVDTNETSISNKVAVLMRELLCSNVETIGIVFVRELSTVAVLSHILSIHPLTKDRFCIGTMVGTSNYSSKKRDLGALVRASNAQGLEDFRNGKINLLIGTSVLEEGIDVPACNMVICFDEAPNLKAFIQRRGRARMRESKLILLLNDEKPPDMIDDWMVLEEEMKKRYEDKMRQLLELEDSEMSDVEPLYIPKTGAKLDFDQAKSHLEHFCRKLSIRQYADLRPYYIFKETETPGKGPPQISATVVLPMSLPPDLRRVESSGVWSTEKNASKDAAFQAYVAIYKAGLLNDNLLPLKDVFLQEAQSRVGVAEVCERWSPWTQVAHAWDQQLHLYQRRLRLVDRQGGILCEFDASLPLHFPGMEGFELFWDASTSWTVETGEMKVVPACDLQSDQSLALVGLAWQHRLVKVNDDARFILHIRSPAQGIVSQQKFVDEACLRETGLIRNGQGYPYFLKAWLPSLHTPLRATHMLVDEPVDVPWLVLEKWPRRRDFLHPVNGDTRKRTRCNWPAHLCRMDSTHISNVYFGAFIPAIVHMIEIYLVANELCNTLLKDVGFSNIPLVITAISSPHADEATNYQRLEFLGDSILKTSTAATVTANYPHYPEGYLDALKTNIVSNTRLYRAAVETGLDRFILKDKFTAAKWKPLYIEDFRKAGADGDKKRKIGTKTLADVVEALIGAAYLDGGMSKALTCIRIFLPEVDWRSFESACGALFCQTPMSDQLPDVLVPLEELIGYSFCNKNLLVEAATHSSFGLVNSAGSCMERLEFLGDAVLDSIIVSAIWEHNLEPRDMHLLRTATVNADLLGFIGMEWTVPQVVMEVSKDGTVTETQTDIPFWKFMRHVSPEMGAAQRAAEERHAAEREEIVDALRHAKTHPFARLAHLHIPKFFSDFFESVLGAVWVDSGGTMEVCADVVEKAGILPYLRRIVADGVDVLHPKNHLGILAGKSLKTVEYRTEVRGANQDGSRELFCRILVAGEVIVEVGGGVSYEEIQTKAADMAFKILKERDGRSKEVGCNDEMME</sequence>
<protein>
    <submittedName>
        <fullName evidence="1">Uncharacterized protein</fullName>
    </submittedName>
</protein>
<gene>
    <name evidence="1" type="ORF">F4821DRAFT_223397</name>
</gene>
<proteinExistence type="predicted"/>
<organism evidence="1 2">
    <name type="scientific">Hypoxylon rubiginosum</name>
    <dbReference type="NCBI Taxonomy" id="110542"/>
    <lineage>
        <taxon>Eukaryota</taxon>
        <taxon>Fungi</taxon>
        <taxon>Dikarya</taxon>
        <taxon>Ascomycota</taxon>
        <taxon>Pezizomycotina</taxon>
        <taxon>Sordariomycetes</taxon>
        <taxon>Xylariomycetidae</taxon>
        <taxon>Xylariales</taxon>
        <taxon>Hypoxylaceae</taxon>
        <taxon>Hypoxylon</taxon>
    </lineage>
</organism>
<dbReference type="EMBL" id="MU394282">
    <property type="protein sequence ID" value="KAI6092836.1"/>
    <property type="molecule type" value="Genomic_DNA"/>
</dbReference>
<dbReference type="Proteomes" id="UP001497680">
    <property type="component" value="Unassembled WGS sequence"/>
</dbReference>
<reference evidence="1 2" key="1">
    <citation type="journal article" date="2022" name="New Phytol.">
        <title>Ecological generalism drives hyperdiversity of secondary metabolite gene clusters in xylarialean endophytes.</title>
        <authorList>
            <person name="Franco M.E.E."/>
            <person name="Wisecaver J.H."/>
            <person name="Arnold A.E."/>
            <person name="Ju Y.M."/>
            <person name="Slot J.C."/>
            <person name="Ahrendt S."/>
            <person name="Moore L.P."/>
            <person name="Eastman K.E."/>
            <person name="Scott K."/>
            <person name="Konkel Z."/>
            <person name="Mondo S.J."/>
            <person name="Kuo A."/>
            <person name="Hayes R.D."/>
            <person name="Haridas S."/>
            <person name="Andreopoulos B."/>
            <person name="Riley R."/>
            <person name="LaButti K."/>
            <person name="Pangilinan J."/>
            <person name="Lipzen A."/>
            <person name="Amirebrahimi M."/>
            <person name="Yan J."/>
            <person name="Adam C."/>
            <person name="Keymanesh K."/>
            <person name="Ng V."/>
            <person name="Louie K."/>
            <person name="Northen T."/>
            <person name="Drula E."/>
            <person name="Henrissat B."/>
            <person name="Hsieh H.M."/>
            <person name="Youens-Clark K."/>
            <person name="Lutzoni F."/>
            <person name="Miadlikowska J."/>
            <person name="Eastwood D.C."/>
            <person name="Hamelin R.C."/>
            <person name="Grigoriev I.V."/>
            <person name="U'Ren J.M."/>
        </authorList>
    </citation>
    <scope>NUCLEOTIDE SEQUENCE [LARGE SCALE GENOMIC DNA]</scope>
    <source>
        <strain evidence="1 2">ER1909</strain>
    </source>
</reference>
<evidence type="ECO:0000313" key="1">
    <source>
        <dbReference type="EMBL" id="KAI6092836.1"/>
    </source>
</evidence>
<keyword evidence="2" id="KW-1185">Reference proteome</keyword>
<name>A0ACC0DJ12_9PEZI</name>
<accession>A0ACC0DJ12</accession>